<name>A0AAU9J471_9CILI</name>
<feature type="compositionally biased region" description="Basic and acidic residues" evidence="1">
    <location>
        <begin position="127"/>
        <end position="140"/>
    </location>
</feature>
<proteinExistence type="predicted"/>
<dbReference type="AlphaFoldDB" id="A0AAU9J471"/>
<evidence type="ECO:0000313" key="3">
    <source>
        <dbReference type="Proteomes" id="UP001162131"/>
    </source>
</evidence>
<comment type="caution">
    <text evidence="2">The sequence shown here is derived from an EMBL/GenBank/DDBJ whole genome shotgun (WGS) entry which is preliminary data.</text>
</comment>
<reference evidence="2" key="1">
    <citation type="submission" date="2021-09" db="EMBL/GenBank/DDBJ databases">
        <authorList>
            <consortium name="AG Swart"/>
            <person name="Singh M."/>
            <person name="Singh A."/>
            <person name="Seah K."/>
            <person name="Emmerich C."/>
        </authorList>
    </citation>
    <scope>NUCLEOTIDE SEQUENCE</scope>
    <source>
        <strain evidence="2">ATCC30299</strain>
    </source>
</reference>
<feature type="compositionally biased region" description="Polar residues" evidence="1">
    <location>
        <begin position="90"/>
        <end position="104"/>
    </location>
</feature>
<keyword evidence="3" id="KW-1185">Reference proteome</keyword>
<feature type="compositionally biased region" description="Polar residues" evidence="1">
    <location>
        <begin position="54"/>
        <end position="65"/>
    </location>
</feature>
<feature type="region of interest" description="Disordered" evidence="1">
    <location>
        <begin position="81"/>
        <end position="213"/>
    </location>
</feature>
<accession>A0AAU9J471</accession>
<sequence length="244" mass="28110">MYQDEHLAWQQRVQKEITAANRFMQTKDRFSETQRSLKTERSSKHSSHHHSLSPQKQYNPPKQANNLGTVNVYAEVRGKYARMPIPNPNPTKSSVISRPTTQGSLVKYSKRSHGRALSLPPQEEQEAENKRPLAKEENSPKRNLVSRGSATSKISKKAVKVPTVEKSTNEKQDVLIIGENEEKQAEEVITEENEENEQEQDAETEYSFKTTSSQKKYIEELEKLLKEERVKRLKAEELLHSIRT</sequence>
<feature type="region of interest" description="Disordered" evidence="1">
    <location>
        <begin position="24"/>
        <end position="65"/>
    </location>
</feature>
<evidence type="ECO:0000313" key="2">
    <source>
        <dbReference type="EMBL" id="CAG9316556.1"/>
    </source>
</evidence>
<organism evidence="2 3">
    <name type="scientific">Blepharisma stoltei</name>
    <dbReference type="NCBI Taxonomy" id="1481888"/>
    <lineage>
        <taxon>Eukaryota</taxon>
        <taxon>Sar</taxon>
        <taxon>Alveolata</taxon>
        <taxon>Ciliophora</taxon>
        <taxon>Postciliodesmatophora</taxon>
        <taxon>Heterotrichea</taxon>
        <taxon>Heterotrichida</taxon>
        <taxon>Blepharismidae</taxon>
        <taxon>Blepharisma</taxon>
    </lineage>
</organism>
<feature type="compositionally biased region" description="Acidic residues" evidence="1">
    <location>
        <begin position="188"/>
        <end position="204"/>
    </location>
</feature>
<feature type="compositionally biased region" description="Basic and acidic residues" evidence="1">
    <location>
        <begin position="25"/>
        <end position="43"/>
    </location>
</feature>
<dbReference type="EMBL" id="CAJZBQ010000016">
    <property type="protein sequence ID" value="CAG9316556.1"/>
    <property type="molecule type" value="Genomic_DNA"/>
</dbReference>
<evidence type="ECO:0000256" key="1">
    <source>
        <dbReference type="SAM" id="MobiDB-lite"/>
    </source>
</evidence>
<gene>
    <name evidence="2" type="ORF">BSTOLATCC_MIC16665</name>
</gene>
<dbReference type="Proteomes" id="UP001162131">
    <property type="component" value="Unassembled WGS sequence"/>
</dbReference>
<protein>
    <submittedName>
        <fullName evidence="2">Uncharacterized protein</fullName>
    </submittedName>
</protein>